<dbReference type="EMBL" id="QUAC01000045">
    <property type="protein sequence ID" value="REK91034.1"/>
    <property type="molecule type" value="Genomic_DNA"/>
</dbReference>
<dbReference type="Pfam" id="PF03315">
    <property type="entry name" value="SDH_beta"/>
    <property type="match status" value="1"/>
</dbReference>
<comment type="pathway">
    <text evidence="1">Carbohydrate biosynthesis; gluconeogenesis.</text>
</comment>
<keyword evidence="4" id="KW-1185">Reference proteome</keyword>
<accession>A0A371Q8P3</accession>
<dbReference type="RefSeq" id="WP_147318329.1">
    <property type="nucleotide sequence ID" value="NZ_QUAC01000045.1"/>
</dbReference>
<reference evidence="3 4" key="1">
    <citation type="submission" date="2018-08" db="EMBL/GenBank/DDBJ databases">
        <title>Streptomyces NEAU-D10 sp. nov., a novel Actinomycete isolated from soil.</title>
        <authorList>
            <person name="Jin L."/>
        </authorList>
    </citation>
    <scope>NUCLEOTIDE SEQUENCE [LARGE SCALE GENOMIC DNA]</scope>
    <source>
        <strain evidence="3 4">NEAU-D10</strain>
    </source>
</reference>
<protein>
    <recommendedName>
        <fullName evidence="2">Serine dehydratase beta chain domain-containing protein</fullName>
    </recommendedName>
</protein>
<evidence type="ECO:0000313" key="4">
    <source>
        <dbReference type="Proteomes" id="UP000262477"/>
    </source>
</evidence>
<dbReference type="Gene3D" id="3.30.1330.90">
    <property type="entry name" value="D-3-phosphoglycerate dehydrogenase, domain 3"/>
    <property type="match status" value="1"/>
</dbReference>
<dbReference type="GO" id="GO:0003941">
    <property type="term" value="F:L-serine ammonia-lyase activity"/>
    <property type="evidence" value="ECO:0007669"/>
    <property type="project" value="InterPro"/>
</dbReference>
<gene>
    <name evidence="3" type="ORF">DY245_06875</name>
</gene>
<feature type="domain" description="Serine dehydratase beta chain" evidence="2">
    <location>
        <begin position="4"/>
        <end position="26"/>
    </location>
</feature>
<dbReference type="InterPro" id="IPR029009">
    <property type="entry name" value="ASB_dom_sf"/>
</dbReference>
<name>A0A371Q8P3_STRIH</name>
<dbReference type="GO" id="GO:0006094">
    <property type="term" value="P:gluconeogenesis"/>
    <property type="evidence" value="ECO:0007669"/>
    <property type="project" value="InterPro"/>
</dbReference>
<sequence length="26" mass="2678">MAISVFDLFSIGIGPSSSHTVGPMRA</sequence>
<evidence type="ECO:0000259" key="2">
    <source>
        <dbReference type="Pfam" id="PF03315"/>
    </source>
</evidence>
<evidence type="ECO:0000256" key="1">
    <source>
        <dbReference type="ARBA" id="ARBA00004742"/>
    </source>
</evidence>
<dbReference type="GO" id="GO:0051539">
    <property type="term" value="F:4 iron, 4 sulfur cluster binding"/>
    <property type="evidence" value="ECO:0007669"/>
    <property type="project" value="InterPro"/>
</dbReference>
<dbReference type="AlphaFoldDB" id="A0A371Q8P3"/>
<dbReference type="InterPro" id="IPR005131">
    <property type="entry name" value="Ser_deHydtase_bsu"/>
</dbReference>
<organism evidence="3 4">
    <name type="scientific">Streptomyces inhibens</name>
    <dbReference type="NCBI Taxonomy" id="2293571"/>
    <lineage>
        <taxon>Bacteria</taxon>
        <taxon>Bacillati</taxon>
        <taxon>Actinomycetota</taxon>
        <taxon>Actinomycetes</taxon>
        <taxon>Kitasatosporales</taxon>
        <taxon>Streptomycetaceae</taxon>
        <taxon>Streptomyces</taxon>
    </lineage>
</organism>
<dbReference type="Proteomes" id="UP000262477">
    <property type="component" value="Unassembled WGS sequence"/>
</dbReference>
<evidence type="ECO:0000313" key="3">
    <source>
        <dbReference type="EMBL" id="REK91034.1"/>
    </source>
</evidence>
<comment type="caution">
    <text evidence="3">The sequence shown here is derived from an EMBL/GenBank/DDBJ whole genome shotgun (WGS) entry which is preliminary data.</text>
</comment>
<proteinExistence type="predicted"/>
<feature type="non-terminal residue" evidence="3">
    <location>
        <position position="26"/>
    </location>
</feature>